<dbReference type="InterPro" id="IPR014984">
    <property type="entry name" value="HopJ"/>
</dbReference>
<gene>
    <name evidence="1" type="ORF">EMA8858_01991</name>
</gene>
<dbReference type="Pfam" id="PF08888">
    <property type="entry name" value="HopJ"/>
    <property type="match status" value="1"/>
</dbReference>
<evidence type="ECO:0000313" key="1">
    <source>
        <dbReference type="EMBL" id="CAH0995863.1"/>
    </source>
</evidence>
<proteinExistence type="predicted"/>
<organism evidence="1 2">
    <name type="scientific">Emticicia aquatica</name>
    <dbReference type="NCBI Taxonomy" id="1681835"/>
    <lineage>
        <taxon>Bacteria</taxon>
        <taxon>Pseudomonadati</taxon>
        <taxon>Bacteroidota</taxon>
        <taxon>Cytophagia</taxon>
        <taxon>Cytophagales</taxon>
        <taxon>Leadbetterellaceae</taxon>
        <taxon>Emticicia</taxon>
    </lineage>
</organism>
<comment type="caution">
    <text evidence="1">The sequence shown here is derived from an EMBL/GenBank/DDBJ whole genome shotgun (WGS) entry which is preliminary data.</text>
</comment>
<dbReference type="EMBL" id="CAKLPY010000002">
    <property type="protein sequence ID" value="CAH0995863.1"/>
    <property type="molecule type" value="Genomic_DNA"/>
</dbReference>
<dbReference type="RefSeq" id="WP_238806439.1">
    <property type="nucleotide sequence ID" value="NZ_CAKLPY010000002.1"/>
</dbReference>
<keyword evidence="2" id="KW-1185">Reference proteome</keyword>
<name>A0ABM9APZ0_9BACT</name>
<dbReference type="Gene3D" id="3.20.160.10">
    <property type="entry name" value="vpa0580 domain like"/>
    <property type="match status" value="1"/>
</dbReference>
<reference evidence="1" key="1">
    <citation type="submission" date="2021-12" db="EMBL/GenBank/DDBJ databases">
        <authorList>
            <person name="Rodrigo-Torres L."/>
            <person name="Arahal R. D."/>
            <person name="Lucena T."/>
        </authorList>
    </citation>
    <scope>NUCLEOTIDE SEQUENCE</scope>
    <source>
        <strain evidence="1">CECT 8858</strain>
    </source>
</reference>
<accession>A0ABM9APZ0</accession>
<protein>
    <recommendedName>
        <fullName evidence="3">HopJ type III effector protein</fullName>
    </recommendedName>
</protein>
<evidence type="ECO:0000313" key="2">
    <source>
        <dbReference type="Proteomes" id="UP000837932"/>
    </source>
</evidence>
<dbReference type="Proteomes" id="UP000837932">
    <property type="component" value="Unassembled WGS sequence"/>
</dbReference>
<sequence>MTLDSFLIKLREIPNQIEFTDTMAVIENLYDFTPTAFQNGDLHNEAGQNSGSCKLFSFAKLQNFTVEQTLSCFGAFYRVDVLENPDAKNHQNIRNFIKTGWNGIEFDGVALVNK</sequence>
<evidence type="ECO:0008006" key="3">
    <source>
        <dbReference type="Google" id="ProtNLM"/>
    </source>
</evidence>
<dbReference type="InterPro" id="IPR038604">
    <property type="entry name" value="HopJ_sf"/>
</dbReference>